<evidence type="ECO:0000313" key="1">
    <source>
        <dbReference type="EMBL" id="KAE8338555.1"/>
    </source>
</evidence>
<accession>A0A5N6XZD2</accession>
<sequence>MMRGNLNAARVEPCSTARTVYSSIVQSVLRVPLWRALFVSASNPQSVLQAFSSTEKSVFPRSPLHALQVQFSMGQPAFQDPILRALLATTTIRASVSPIHLPHVLPDTNCKATPVSPVSLQAVRQADTSMAKPVLMLTRHPVLLGLRLLMAYVYPKGSPRALLAISTVIMRASPRNALVVLLVLCLMARSAGLISHPRALLGRGSRETFVALPPLHRAQRDRDSMASFALRLRVPAARLDRRCPSTSTRARRDAV</sequence>
<dbReference type="Proteomes" id="UP000325558">
    <property type="component" value="Unassembled WGS sequence"/>
</dbReference>
<gene>
    <name evidence="1" type="ORF">BDV24DRAFT_137918</name>
</gene>
<dbReference type="EMBL" id="ML737166">
    <property type="protein sequence ID" value="KAE8338555.1"/>
    <property type="molecule type" value="Genomic_DNA"/>
</dbReference>
<organism evidence="1">
    <name type="scientific">Aspergillus arachidicola</name>
    <dbReference type="NCBI Taxonomy" id="656916"/>
    <lineage>
        <taxon>Eukaryota</taxon>
        <taxon>Fungi</taxon>
        <taxon>Dikarya</taxon>
        <taxon>Ascomycota</taxon>
        <taxon>Pezizomycotina</taxon>
        <taxon>Eurotiomycetes</taxon>
        <taxon>Eurotiomycetidae</taxon>
        <taxon>Eurotiales</taxon>
        <taxon>Aspergillaceae</taxon>
        <taxon>Aspergillus</taxon>
        <taxon>Aspergillus subgen. Circumdati</taxon>
    </lineage>
</organism>
<protein>
    <submittedName>
        <fullName evidence="1">Uncharacterized protein</fullName>
    </submittedName>
</protein>
<dbReference type="AlphaFoldDB" id="A0A5N6XZD2"/>
<name>A0A5N6XZD2_9EURO</name>
<reference evidence="1" key="1">
    <citation type="submission" date="2019-04" db="EMBL/GenBank/DDBJ databases">
        <title>Friends and foes A comparative genomics study of 23 Aspergillus species from section Flavi.</title>
        <authorList>
            <consortium name="DOE Joint Genome Institute"/>
            <person name="Kjaerbolling I."/>
            <person name="Vesth T."/>
            <person name="Frisvad J.C."/>
            <person name="Nybo J.L."/>
            <person name="Theobald S."/>
            <person name="Kildgaard S."/>
            <person name="Isbrandt T."/>
            <person name="Kuo A."/>
            <person name="Sato A."/>
            <person name="Lyhne E.K."/>
            <person name="Kogle M.E."/>
            <person name="Wiebenga A."/>
            <person name="Kun R.S."/>
            <person name="Lubbers R.J."/>
            <person name="Makela M.R."/>
            <person name="Barry K."/>
            <person name="Chovatia M."/>
            <person name="Clum A."/>
            <person name="Daum C."/>
            <person name="Haridas S."/>
            <person name="He G."/>
            <person name="LaButti K."/>
            <person name="Lipzen A."/>
            <person name="Mondo S."/>
            <person name="Riley R."/>
            <person name="Salamov A."/>
            <person name="Simmons B.A."/>
            <person name="Magnuson J.K."/>
            <person name="Henrissat B."/>
            <person name="Mortensen U.H."/>
            <person name="Larsen T.O."/>
            <person name="Devries R.P."/>
            <person name="Grigoriev I.V."/>
            <person name="Machida M."/>
            <person name="Baker S.E."/>
            <person name="Andersen M.R."/>
        </authorList>
    </citation>
    <scope>NUCLEOTIDE SEQUENCE</scope>
    <source>
        <strain evidence="1">CBS 117612</strain>
    </source>
</reference>
<proteinExistence type="predicted"/>